<reference evidence="1 2" key="1">
    <citation type="submission" date="2024-09" db="EMBL/GenBank/DDBJ databases">
        <authorList>
            <person name="Sun Q."/>
            <person name="Mori K."/>
        </authorList>
    </citation>
    <scope>NUCLEOTIDE SEQUENCE [LARGE SCALE GENOMIC DNA]</scope>
    <source>
        <strain evidence="1 2">NCAIM B.02604</strain>
    </source>
</reference>
<evidence type="ECO:0000313" key="1">
    <source>
        <dbReference type="EMBL" id="MFC0580882.1"/>
    </source>
</evidence>
<dbReference type="RefSeq" id="WP_377457272.1">
    <property type="nucleotide sequence ID" value="NZ_JBHLUB010000001.1"/>
</dbReference>
<proteinExistence type="predicted"/>
<organism evidence="1 2">
    <name type="scientific">Micrococcoides hystricis</name>
    <dbReference type="NCBI Taxonomy" id="1572761"/>
    <lineage>
        <taxon>Bacteria</taxon>
        <taxon>Bacillati</taxon>
        <taxon>Actinomycetota</taxon>
        <taxon>Actinomycetes</taxon>
        <taxon>Micrococcales</taxon>
        <taxon>Micrococcaceae</taxon>
        <taxon>Micrococcoides</taxon>
    </lineage>
</organism>
<protein>
    <submittedName>
        <fullName evidence="1">Uncharacterized protein</fullName>
    </submittedName>
</protein>
<keyword evidence="2" id="KW-1185">Reference proteome</keyword>
<accession>A0ABV6P948</accession>
<sequence>MRFTPAADEPAVELNPPTAALPELRANAPRTELTELTDLPTKGRVQCRGYVLEITTPAADALPIFTARIGVRAPDPQDHEAAVYVTLRWLGQDTVAGVRPGTTLLFEGMVAPREGEPTIHNPRYEILPS</sequence>
<dbReference type="EMBL" id="JBHLUB010000001">
    <property type="protein sequence ID" value="MFC0580882.1"/>
    <property type="molecule type" value="Genomic_DNA"/>
</dbReference>
<gene>
    <name evidence="1" type="ORF">ACFFFR_00555</name>
</gene>
<name>A0ABV6P948_9MICC</name>
<comment type="caution">
    <text evidence="1">The sequence shown here is derived from an EMBL/GenBank/DDBJ whole genome shotgun (WGS) entry which is preliminary data.</text>
</comment>
<dbReference type="Proteomes" id="UP001589862">
    <property type="component" value="Unassembled WGS sequence"/>
</dbReference>
<evidence type="ECO:0000313" key="2">
    <source>
        <dbReference type="Proteomes" id="UP001589862"/>
    </source>
</evidence>